<name>A0A371RHU6_9PROT</name>
<reference evidence="4 5" key="1">
    <citation type="submission" date="2018-08" db="EMBL/GenBank/DDBJ databases">
        <title>Parvularcula sp. SM1705, isolated from surface water of the South Sea China.</title>
        <authorList>
            <person name="Sun L."/>
        </authorList>
    </citation>
    <scope>NUCLEOTIDE SEQUENCE [LARGE SCALE GENOMIC DNA]</scope>
    <source>
        <strain evidence="4 5">SM1705</strain>
    </source>
</reference>
<dbReference type="Proteomes" id="UP000264589">
    <property type="component" value="Unassembled WGS sequence"/>
</dbReference>
<keyword evidence="5" id="KW-1185">Reference proteome</keyword>
<protein>
    <recommendedName>
        <fullName evidence="3">Sulfotransferase domain-containing protein</fullName>
    </recommendedName>
</protein>
<dbReference type="PANTHER" id="PTHR10605">
    <property type="entry name" value="HEPARAN SULFATE SULFOTRANSFERASE"/>
    <property type="match status" value="1"/>
</dbReference>
<dbReference type="Gene3D" id="3.40.50.300">
    <property type="entry name" value="P-loop containing nucleotide triphosphate hydrolases"/>
    <property type="match status" value="1"/>
</dbReference>
<dbReference type="EMBL" id="QUQO01000001">
    <property type="protein sequence ID" value="RFB05019.1"/>
    <property type="molecule type" value="Genomic_DNA"/>
</dbReference>
<evidence type="ECO:0000259" key="3">
    <source>
        <dbReference type="Pfam" id="PF00685"/>
    </source>
</evidence>
<dbReference type="OrthoDB" id="981508at2"/>
<sequence>MMRLPQILVIGAQKSGTTWMARYFDQHPDVFIPPGEVDYFCDPEKAAQPIEWYASQFDGASEGQILADKSPGYLYTNSPKDFTGDIPAKMHALLPEAKLLIALREPVSRLISALNHHIERLRISPDEDFDAILLGARKDEGTPYGFLERGLYARQIESFLEFYPREQMRIFLYEDDIAARPEETIRDLTDFVGIAPQIDSSVNSRANRRMNTKFAQRLNHKLPALRPLIAAVDRMMPRAAPFRPSEACMKELYAYYAPEIDRLEELIGRDLSTWRKKAAHG</sequence>
<feature type="domain" description="Sulfotransferase" evidence="3">
    <location>
        <begin position="5"/>
        <end position="199"/>
    </location>
</feature>
<dbReference type="InterPro" id="IPR000863">
    <property type="entry name" value="Sulfotransferase_dom"/>
</dbReference>
<dbReference type="PANTHER" id="PTHR10605:SF56">
    <property type="entry name" value="BIFUNCTIONAL HEPARAN SULFATE N-DEACETYLASE_N-SULFOTRANSFERASE"/>
    <property type="match status" value="1"/>
</dbReference>
<evidence type="ECO:0000256" key="2">
    <source>
        <dbReference type="ARBA" id="ARBA00023180"/>
    </source>
</evidence>
<dbReference type="InterPro" id="IPR037359">
    <property type="entry name" value="NST/OST"/>
</dbReference>
<dbReference type="InParanoid" id="A0A371RHU6"/>
<keyword evidence="1" id="KW-0808">Transferase</keyword>
<dbReference type="RefSeq" id="WP_116391650.1">
    <property type="nucleotide sequence ID" value="NZ_QUQO01000001.1"/>
</dbReference>
<dbReference type="AlphaFoldDB" id="A0A371RHU6"/>
<accession>A0A371RHU6</accession>
<evidence type="ECO:0000313" key="5">
    <source>
        <dbReference type="Proteomes" id="UP000264589"/>
    </source>
</evidence>
<proteinExistence type="predicted"/>
<organism evidence="4 5">
    <name type="scientific">Parvularcula marina</name>
    <dbReference type="NCBI Taxonomy" id="2292771"/>
    <lineage>
        <taxon>Bacteria</taxon>
        <taxon>Pseudomonadati</taxon>
        <taxon>Pseudomonadota</taxon>
        <taxon>Alphaproteobacteria</taxon>
        <taxon>Parvularculales</taxon>
        <taxon>Parvularculaceae</taxon>
        <taxon>Parvularcula</taxon>
    </lineage>
</organism>
<dbReference type="InterPro" id="IPR027417">
    <property type="entry name" value="P-loop_NTPase"/>
</dbReference>
<dbReference type="SUPFAM" id="SSF52540">
    <property type="entry name" value="P-loop containing nucleoside triphosphate hydrolases"/>
    <property type="match status" value="1"/>
</dbReference>
<keyword evidence="2" id="KW-0325">Glycoprotein</keyword>
<gene>
    <name evidence="4" type="ORF">DX908_06775</name>
</gene>
<evidence type="ECO:0000256" key="1">
    <source>
        <dbReference type="ARBA" id="ARBA00022679"/>
    </source>
</evidence>
<dbReference type="GO" id="GO:0008146">
    <property type="term" value="F:sulfotransferase activity"/>
    <property type="evidence" value="ECO:0007669"/>
    <property type="project" value="InterPro"/>
</dbReference>
<comment type="caution">
    <text evidence="4">The sequence shown here is derived from an EMBL/GenBank/DDBJ whole genome shotgun (WGS) entry which is preliminary data.</text>
</comment>
<dbReference type="Pfam" id="PF00685">
    <property type="entry name" value="Sulfotransfer_1"/>
    <property type="match status" value="1"/>
</dbReference>
<evidence type="ECO:0000313" key="4">
    <source>
        <dbReference type="EMBL" id="RFB05019.1"/>
    </source>
</evidence>